<dbReference type="InterPro" id="IPR037110">
    <property type="entry name" value="Betagal_dom2_sf"/>
</dbReference>
<evidence type="ECO:0000256" key="8">
    <source>
        <dbReference type="RuleBase" id="RU003679"/>
    </source>
</evidence>
<dbReference type="SUPFAM" id="SSF51011">
    <property type="entry name" value="Glycosyl hydrolase domain"/>
    <property type="match status" value="1"/>
</dbReference>
<dbReference type="OrthoDB" id="1657402at2759"/>
<proteinExistence type="inferred from homology"/>
<evidence type="ECO:0000256" key="6">
    <source>
        <dbReference type="ARBA" id="ARBA00023180"/>
    </source>
</evidence>
<dbReference type="GO" id="GO:0005975">
    <property type="term" value="P:carbohydrate metabolic process"/>
    <property type="evidence" value="ECO:0007669"/>
    <property type="project" value="InterPro"/>
</dbReference>
<dbReference type="SUPFAM" id="SSF117100">
    <property type="entry name" value="Beta-galactosidase LacA, domain 3"/>
    <property type="match status" value="1"/>
</dbReference>
<dbReference type="EC" id="3.2.1.23" evidence="3"/>
<gene>
    <name evidence="10" type="ORF">FIESC28_04745</name>
</gene>
<dbReference type="Pfam" id="PF13363">
    <property type="entry name" value="BetaGal_dom3"/>
    <property type="match status" value="1"/>
</dbReference>
<keyword evidence="4" id="KW-0732">Signal</keyword>
<evidence type="ECO:0000256" key="1">
    <source>
        <dbReference type="ARBA" id="ARBA00001412"/>
    </source>
</evidence>
<comment type="caution">
    <text evidence="10">The sequence shown here is derived from an EMBL/GenBank/DDBJ whole genome shotgun (WGS) entry which is preliminary data.</text>
</comment>
<dbReference type="SMART" id="SM01029">
    <property type="entry name" value="BetaGal_dom2"/>
    <property type="match status" value="1"/>
</dbReference>
<dbReference type="InterPro" id="IPR031330">
    <property type="entry name" value="Gly_Hdrlase_35_cat"/>
</dbReference>
<dbReference type="SUPFAM" id="SSF51445">
    <property type="entry name" value="(Trans)glycosidases"/>
    <property type="match status" value="1"/>
</dbReference>
<evidence type="ECO:0000256" key="3">
    <source>
        <dbReference type="ARBA" id="ARBA00012756"/>
    </source>
</evidence>
<evidence type="ECO:0000313" key="10">
    <source>
        <dbReference type="EMBL" id="RBR21755.1"/>
    </source>
</evidence>
<evidence type="ECO:0000259" key="9">
    <source>
        <dbReference type="SMART" id="SM01029"/>
    </source>
</evidence>
<dbReference type="InterPro" id="IPR029058">
    <property type="entry name" value="AB_hydrolase_fold"/>
</dbReference>
<evidence type="ECO:0000256" key="4">
    <source>
        <dbReference type="ARBA" id="ARBA00022729"/>
    </source>
</evidence>
<comment type="catalytic activity">
    <reaction evidence="1">
        <text>Hydrolysis of terminal non-reducing beta-D-galactose residues in beta-D-galactosides.</text>
        <dbReference type="EC" id="3.2.1.23"/>
    </reaction>
</comment>
<dbReference type="Gene3D" id="3.40.50.1820">
    <property type="entry name" value="alpha/beta hydrolase"/>
    <property type="match status" value="1"/>
</dbReference>
<keyword evidence="6" id="KW-0325">Glycoprotein</keyword>
<dbReference type="Pfam" id="PF13364">
    <property type="entry name" value="BetaGal_ABD2"/>
    <property type="match status" value="2"/>
</dbReference>
<dbReference type="Gene3D" id="3.20.20.80">
    <property type="entry name" value="Glycosidases"/>
    <property type="match status" value="1"/>
</dbReference>
<feature type="domain" description="Beta-galactosidase" evidence="9">
    <location>
        <begin position="718"/>
        <end position="896"/>
    </location>
</feature>
<dbReference type="InterPro" id="IPR001944">
    <property type="entry name" value="Glycoside_Hdrlase_35"/>
</dbReference>
<evidence type="ECO:0000256" key="2">
    <source>
        <dbReference type="ARBA" id="ARBA00009809"/>
    </source>
</evidence>
<dbReference type="RefSeq" id="XP_031017029.1">
    <property type="nucleotide sequence ID" value="XM_031158892.1"/>
</dbReference>
<dbReference type="Pfam" id="PF01301">
    <property type="entry name" value="Glyco_hydro_35"/>
    <property type="match status" value="1"/>
</dbReference>
<dbReference type="GO" id="GO:0004565">
    <property type="term" value="F:beta-galactosidase activity"/>
    <property type="evidence" value="ECO:0007669"/>
    <property type="project" value="UniProtKB-EC"/>
</dbReference>
<dbReference type="Gene3D" id="2.60.390.10">
    <property type="entry name" value="Beta-galactosidase, domain 3"/>
    <property type="match status" value="1"/>
</dbReference>
<organism evidence="10 11">
    <name type="scientific">Fusarium coffeatum</name>
    <dbReference type="NCBI Taxonomy" id="231269"/>
    <lineage>
        <taxon>Eukaryota</taxon>
        <taxon>Fungi</taxon>
        <taxon>Dikarya</taxon>
        <taxon>Ascomycota</taxon>
        <taxon>Pezizomycotina</taxon>
        <taxon>Sordariomycetes</taxon>
        <taxon>Hypocreomycetidae</taxon>
        <taxon>Hypocreales</taxon>
        <taxon>Nectriaceae</taxon>
        <taxon>Fusarium</taxon>
        <taxon>Fusarium incarnatum-equiseti species complex</taxon>
    </lineage>
</organism>
<dbReference type="InterPro" id="IPR025300">
    <property type="entry name" value="BetaGal_jelly_roll_dom"/>
</dbReference>
<evidence type="ECO:0000256" key="5">
    <source>
        <dbReference type="ARBA" id="ARBA00022801"/>
    </source>
</evidence>
<reference evidence="10 11" key="1">
    <citation type="submission" date="2018-06" db="EMBL/GenBank/DDBJ databases">
        <title>Fusarium incarnatum-equiseti species complex species 28.</title>
        <authorList>
            <person name="Gardiner D.M."/>
        </authorList>
    </citation>
    <scope>NUCLEOTIDE SEQUENCE [LARGE SCALE GENOMIC DNA]</scope>
    <source>
        <strain evidence="10 11">FIESC_28</strain>
    </source>
</reference>
<dbReference type="GeneID" id="41994188"/>
<sequence length="1339" mass="148602">MAGLRYDPEYYKAIGSPPIGPRSDPPQTVHQLRSGIENTIRNFVTNSPYPPGVKETVYRVKSSNGTEIEVTRFACDETLASKEPTPAVIYFHGGGFVACTVPPFAPQIARFANDSKLPYFAVDYRLAPEYPAPAALEDAWAAIQFVSSSAAELNIDPTRIALYGDSAGGGLAAGAALMARDRQLNPPIAKQILVYPMLDDQYNLKEGDPYLDVLVMRPAGAKVAWDAYLSKLREGEDELALSYAIPARAASLKGLPATYIDIGSLDLFRDESLRYANRLADEHVEVELHLWPGLPHGFDGMRELSWFKRATESRRYCVEMKLLSLSTVGLLALTGFSIAQENANVPIQDNGLTNIVQWDDHSYLINGERIFVFSGEFHYWRLPVPELWRDLLEKIKAAGFNAFSIYNSWGYHEASPGALDFENGAHDFVSIMTLAKELGLYLLIRPGPYVNAEANAGGFPLWVTTGEYGRLRNDDPRFTKAWSKYWTEISKIIEPHLITNGGNVAMFQIENELGGQWKNDDKRILNEPTANYMQLLQDSARDAGIDVPVFHNAPNTRTFSWSNDFEANATGNVDVTGVDSYPSCWSCNLDECTGTNGEYVPYNIQDYVTYFAKQSPAQPHFLPEFQGGSYNPWGGPEGGCPGDIGPDFANIFYRDLVAQQATAISLYMMYGGTNWGWFACPVVATSYDYSSPISENREIWDKYYETKSLTLFTRVAHDLTKTNRVTNSTSLSTNDDILISELRHEDNGAAFYVARHEYSPSGTKEIFKVRVNTTEGEMIIPQNDHITINGHQSKIIPTDFHFGEKTLLYTTAEVLTYSVIDKKEVIVLWLPEGEHGEFVLKGHTELKHDKSLKGLKIKAGKKSVTVNYTQKKGLFTLNMKDGSTIILADRQTAYKFWAPTLDNDPFAPVNKTVLVHGPYLVRHATVKDGQLNIEGDLDKSTDITIFASESLKSVSWNGEKVKISSKESHKYTAKLKGPSKVKLPKLESWKYADSLPEIKSDYKTSSSSWIVANKKNTTNAVLVPDLKNPVLYVDEYNIHYGNHIYRASFPTTDKAPTGVYLNVTGGLAFGYSVWLNSDYIGSYLGNATVGKSGQEFSFKNATLSKKENTLVVLMDNSGHDLRDGALDPRGITNATLIGSAKDGYKFSEWKIAGHAGSVEGEVIDPVRGPLNEGGLYAERIGAHLPGFSDKKWKSYSSKQGTLVNPSAGVRAYRTTVDLDIPDGLDVGISFKLTAPSNATFSPTKKGYSNHVRVLLFVNGYQYGRFNPYIGNQVSFPVPPGVLNYSGENTIAVTVWSQSAKGGEVKVEWEVDYAHSSSFDVKFDSEYLRPKWAESRSQYA</sequence>
<dbReference type="Pfam" id="PF07859">
    <property type="entry name" value="Abhydrolase_3"/>
    <property type="match status" value="1"/>
</dbReference>
<dbReference type="InterPro" id="IPR013094">
    <property type="entry name" value="AB_hydrolase_3"/>
</dbReference>
<dbReference type="EMBL" id="QKXC01000098">
    <property type="protein sequence ID" value="RBR21755.1"/>
    <property type="molecule type" value="Genomic_DNA"/>
</dbReference>
<comment type="similarity">
    <text evidence="2 8">Belongs to the glycosyl hydrolase 35 family.</text>
</comment>
<dbReference type="InterPro" id="IPR036833">
    <property type="entry name" value="BetaGal_dom3_sf"/>
</dbReference>
<evidence type="ECO:0000256" key="7">
    <source>
        <dbReference type="ARBA" id="ARBA00023295"/>
    </source>
</evidence>
<keyword evidence="7" id="KW-0326">Glycosidase</keyword>
<dbReference type="InterPro" id="IPR008979">
    <property type="entry name" value="Galactose-bd-like_sf"/>
</dbReference>
<accession>A0A366RZG7</accession>
<dbReference type="Gene3D" id="2.102.20.10">
    <property type="entry name" value="Beta-galactosidase, domain 2"/>
    <property type="match status" value="1"/>
</dbReference>
<dbReference type="FunFam" id="3.20.20.80:FF:000040">
    <property type="entry name" value="Beta-galactosidase A"/>
    <property type="match status" value="1"/>
</dbReference>
<dbReference type="Proteomes" id="UP000253153">
    <property type="component" value="Unassembled WGS sequence"/>
</dbReference>
<dbReference type="InterPro" id="IPR025972">
    <property type="entry name" value="BetaGal_dom3"/>
</dbReference>
<dbReference type="PANTHER" id="PTHR23421">
    <property type="entry name" value="BETA-GALACTOSIDASE RELATED"/>
    <property type="match status" value="1"/>
</dbReference>
<dbReference type="InterPro" id="IPR017853">
    <property type="entry name" value="GH"/>
</dbReference>
<dbReference type="Pfam" id="PF10435">
    <property type="entry name" value="BetaGal_dom2"/>
    <property type="match status" value="1"/>
</dbReference>
<name>A0A366RZG7_9HYPO</name>
<protein>
    <recommendedName>
        <fullName evidence="3">beta-galactosidase</fullName>
        <ecNumber evidence="3">3.2.1.23</ecNumber>
    </recommendedName>
</protein>
<dbReference type="PRINTS" id="PR00742">
    <property type="entry name" value="GLHYDRLASE35"/>
</dbReference>
<keyword evidence="5" id="KW-0378">Hydrolase</keyword>
<dbReference type="Gene3D" id="2.60.120.260">
    <property type="entry name" value="Galactose-binding domain-like"/>
    <property type="match status" value="2"/>
</dbReference>
<dbReference type="SUPFAM" id="SSF49785">
    <property type="entry name" value="Galactose-binding domain-like"/>
    <property type="match status" value="2"/>
</dbReference>
<keyword evidence="11" id="KW-1185">Reference proteome</keyword>
<dbReference type="SUPFAM" id="SSF53474">
    <property type="entry name" value="alpha/beta-Hydrolases"/>
    <property type="match status" value="1"/>
</dbReference>
<dbReference type="InterPro" id="IPR018954">
    <property type="entry name" value="Betagal_dom2"/>
</dbReference>
<evidence type="ECO:0000313" key="11">
    <source>
        <dbReference type="Proteomes" id="UP000253153"/>
    </source>
</evidence>